<dbReference type="EMBL" id="AWWK01000022">
    <property type="protein sequence ID" value="ETY74939.1"/>
    <property type="molecule type" value="Genomic_DNA"/>
</dbReference>
<evidence type="ECO:0000256" key="1">
    <source>
        <dbReference type="ARBA" id="ARBA00010515"/>
    </source>
</evidence>
<dbReference type="RefSeq" id="WP_024624761.1">
    <property type="nucleotide sequence ID" value="NZ_KK036475.1"/>
</dbReference>
<dbReference type="InterPro" id="IPR050300">
    <property type="entry name" value="GDXG_lipolytic_enzyme"/>
</dbReference>
<sequence length="342" mass="37134">MINTTAMDVEHVDGLTKMIKPIAANIAAGQFDPLVLKTLGDFAKPVTLDTSLADLRAGSLTPPIKDALDEQAVQVTDAVITAQNRTINVEWLTPQTVIGNQVLVYFHGGAFYGGEPANNTALLKLVADRSHCEILNVDYSLAPENPAPAGILDGLAVIQSLLKDNPNLQIAIAGDSAGANIATAVASINRQLGNEQINQQLLLYPVTAPGCDHDSALWDVNAFPIVADQQTRFKNYHDLFKQLDTVMTNYYLPTYLSADSPLISPLLQTDLAAAPDTVIMVGEFDPFRPQAWAYAQRLAQSDVATTFIQYQGMNHAFGPLIDRYWQARDVADVLTERLVSAF</sequence>
<dbReference type="Gene3D" id="3.40.50.1820">
    <property type="entry name" value="alpha/beta hydrolase"/>
    <property type="match status" value="1"/>
</dbReference>
<dbReference type="PATRIC" id="fig|1400520.3.peg.842"/>
<evidence type="ECO:0000313" key="6">
    <source>
        <dbReference type="Proteomes" id="UP000019247"/>
    </source>
</evidence>
<dbReference type="Pfam" id="PF07859">
    <property type="entry name" value="Abhydrolase_3"/>
    <property type="match status" value="1"/>
</dbReference>
<evidence type="ECO:0000259" key="4">
    <source>
        <dbReference type="Pfam" id="PF07859"/>
    </source>
</evidence>
<keyword evidence="2" id="KW-0378">Hydrolase</keyword>
<feature type="domain" description="Alpha/beta hydrolase fold-3" evidence="4">
    <location>
        <begin position="103"/>
        <end position="317"/>
    </location>
</feature>
<dbReference type="eggNOG" id="COG0657">
    <property type="taxonomic scope" value="Bacteria"/>
</dbReference>
<feature type="active site" evidence="3">
    <location>
        <position position="176"/>
    </location>
</feature>
<dbReference type="InterPro" id="IPR029058">
    <property type="entry name" value="AB_hydrolase_fold"/>
</dbReference>
<comment type="similarity">
    <text evidence="1">Belongs to the 'GDXG' lipolytic enzyme family.</text>
</comment>
<comment type="caution">
    <text evidence="5">The sequence shown here is derived from an EMBL/GenBank/DDBJ whole genome shotgun (WGS) entry which is preliminary data.</text>
</comment>
<gene>
    <name evidence="5" type="ORF">LFAB_04285</name>
</gene>
<dbReference type="SUPFAM" id="SSF53474">
    <property type="entry name" value="alpha/beta-Hydrolases"/>
    <property type="match status" value="1"/>
</dbReference>
<dbReference type="OrthoDB" id="9815425at2"/>
<evidence type="ECO:0000256" key="2">
    <source>
        <dbReference type="ARBA" id="ARBA00022801"/>
    </source>
</evidence>
<reference evidence="5 6" key="1">
    <citation type="journal article" date="2014" name="Genome Announc.">
        <title>Genome Sequence of Lactobacillus fabifermentans Strain T30PCM01, Isolated from Fermenting Grape Marc.</title>
        <authorList>
            <person name="Treu L."/>
            <person name="Vendramin V."/>
            <person name="Bovo B."/>
            <person name="Giacomini A."/>
            <person name="Corich V."/>
            <person name="Campanaro S."/>
        </authorList>
    </citation>
    <scope>NUCLEOTIDE SEQUENCE [LARGE SCALE GENOMIC DNA]</scope>
    <source>
        <strain evidence="5 6">T30PCM01</strain>
    </source>
</reference>
<dbReference type="HOGENOM" id="CLU_012494_6_0_9"/>
<protein>
    <submittedName>
        <fullName evidence="5">Esterase</fullName>
    </submittedName>
</protein>
<dbReference type="InterPro" id="IPR033140">
    <property type="entry name" value="Lipase_GDXG_put_SER_AS"/>
</dbReference>
<proteinExistence type="inferred from homology"/>
<accession>W6T951</accession>
<dbReference type="GO" id="GO:0016787">
    <property type="term" value="F:hydrolase activity"/>
    <property type="evidence" value="ECO:0007669"/>
    <property type="project" value="UniProtKB-KW"/>
</dbReference>
<evidence type="ECO:0000256" key="3">
    <source>
        <dbReference type="PROSITE-ProRule" id="PRU10038"/>
    </source>
</evidence>
<dbReference type="Proteomes" id="UP000019247">
    <property type="component" value="Unassembled WGS sequence"/>
</dbReference>
<dbReference type="InterPro" id="IPR013094">
    <property type="entry name" value="AB_hydrolase_3"/>
</dbReference>
<dbReference type="AlphaFoldDB" id="W6T951"/>
<dbReference type="PROSITE" id="PS01174">
    <property type="entry name" value="LIPASE_GDXG_SER"/>
    <property type="match status" value="1"/>
</dbReference>
<organism evidence="5 6">
    <name type="scientific">Lactiplantibacillus fabifermentans T30PCM01</name>
    <dbReference type="NCBI Taxonomy" id="1400520"/>
    <lineage>
        <taxon>Bacteria</taxon>
        <taxon>Bacillati</taxon>
        <taxon>Bacillota</taxon>
        <taxon>Bacilli</taxon>
        <taxon>Lactobacillales</taxon>
        <taxon>Lactobacillaceae</taxon>
        <taxon>Lactiplantibacillus</taxon>
    </lineage>
</organism>
<dbReference type="PANTHER" id="PTHR48081">
    <property type="entry name" value="AB HYDROLASE SUPERFAMILY PROTEIN C4A8.06C"/>
    <property type="match status" value="1"/>
</dbReference>
<name>W6T951_9LACO</name>
<dbReference type="STRING" id="1400520.LFAB_04285"/>
<dbReference type="PANTHER" id="PTHR48081:SF8">
    <property type="entry name" value="ALPHA_BETA HYDROLASE FOLD-3 DOMAIN-CONTAINING PROTEIN-RELATED"/>
    <property type="match status" value="1"/>
</dbReference>
<evidence type="ECO:0000313" key="5">
    <source>
        <dbReference type="EMBL" id="ETY74939.1"/>
    </source>
</evidence>